<name>A0A0V1B2B2_TRISP</name>
<proteinExistence type="predicted"/>
<reference evidence="1 2" key="1">
    <citation type="submission" date="2015-01" db="EMBL/GenBank/DDBJ databases">
        <title>Evolution of Trichinella species and genotypes.</title>
        <authorList>
            <person name="Korhonen P.K."/>
            <person name="Edoardo P."/>
            <person name="Giuseppe L.R."/>
            <person name="Gasser R.B."/>
        </authorList>
    </citation>
    <scope>NUCLEOTIDE SEQUENCE [LARGE SCALE GENOMIC DNA]</scope>
    <source>
        <strain evidence="1">ISS3</strain>
    </source>
</reference>
<keyword evidence="2" id="KW-1185">Reference proteome</keyword>
<evidence type="ECO:0000313" key="1">
    <source>
        <dbReference type="EMBL" id="KRY31098.1"/>
    </source>
</evidence>
<accession>A0A0V1B2B2</accession>
<gene>
    <name evidence="1" type="ORF">T01_1647</name>
</gene>
<protein>
    <submittedName>
        <fullName evidence="1">Uncharacterized protein</fullName>
    </submittedName>
</protein>
<dbReference type="EMBL" id="JYDH01000125">
    <property type="protein sequence ID" value="KRY31098.1"/>
    <property type="molecule type" value="Genomic_DNA"/>
</dbReference>
<organism evidence="1 2">
    <name type="scientific">Trichinella spiralis</name>
    <name type="common">Trichina worm</name>
    <dbReference type="NCBI Taxonomy" id="6334"/>
    <lineage>
        <taxon>Eukaryota</taxon>
        <taxon>Metazoa</taxon>
        <taxon>Ecdysozoa</taxon>
        <taxon>Nematoda</taxon>
        <taxon>Enoplea</taxon>
        <taxon>Dorylaimia</taxon>
        <taxon>Trichinellida</taxon>
        <taxon>Trichinellidae</taxon>
        <taxon>Trichinella</taxon>
    </lineage>
</organism>
<dbReference type="InParanoid" id="A0A0V1B2B2"/>
<dbReference type="AlphaFoldDB" id="A0A0V1B2B2"/>
<comment type="caution">
    <text evidence="1">The sequence shown here is derived from an EMBL/GenBank/DDBJ whole genome shotgun (WGS) entry which is preliminary data.</text>
</comment>
<sequence length="82" mass="9364">MQCSECCTKTWNHPFRVNSLERKNSPHLKWEESVVDVASAQEKMTRKQISNAPPAKSGYADSMQLGKHCIDVKFVEIMPELI</sequence>
<evidence type="ECO:0000313" key="2">
    <source>
        <dbReference type="Proteomes" id="UP000054776"/>
    </source>
</evidence>
<dbReference type="Proteomes" id="UP000054776">
    <property type="component" value="Unassembled WGS sequence"/>
</dbReference>